<sequence length="702" mass="75680">MSRSGNQENGWDRKPRLSSNQVNGDVHGAALQTGSVYGGVHFHHATTTPDLLHQLPPVSPHFVNRSQELEDMTGIATETRGADQTVLLSVAGLGGIGKTELAVRFLRQLGGRVTGHLFVDLRGFARDETIQPTEVLHRFLRALAVPAGAIPPDLATRASWWRSATTGRGLGILLDNVLSAAQVRALLPGPGSHVVVVTSRARLAGLTLHGAHFVHLDPLETSDATALLIRLTARSADTADTHVARRVATLCGGLPIALNAVGVQAAGGLPLSSVESDLARRVSRLSVLSQEEESVRSAFDLSYDALDAATARTYRRLGWHVGPDITVPVARSLTGNTEVECTRALRTLAAASLLTDHGGGRYRFHDLLGLHARDKARDEETALARDTALHRLATEHAERARAADRTLRPYAGPPMTPTFTSPEQALDWLESERANLLALVEDAASHSHTAAALGITEGLWPLYLHRRDAAGWLQAATATMGLIDDPPTRARLLSKQALALGYLRHHTEAQTAFDECEQIWEQLGDTWRVSQTRQRRGLLALGLGHSSRALEHLQAARTLQEELDQPHDLAITLLGMGRALNQTGRVQDAAPLLRRAVETLQRVGDANHTTRATIALARATMTTHQDQALGTLDAALNQAQERGSLVAQAEAYEALGDLAAYRSDTTGARAHYGKAVRLLMQMGSTDIAAQIEQRAGQLGKHE</sequence>
<dbReference type="InterPro" id="IPR011990">
    <property type="entry name" value="TPR-like_helical_dom_sf"/>
</dbReference>
<proteinExistence type="predicted"/>
<gene>
    <name evidence="2" type="ORF">CLV63_1242</name>
</gene>
<protein>
    <submittedName>
        <fullName evidence="2">NB-ARC domain-containing protein</fullName>
    </submittedName>
</protein>
<dbReference type="PANTHER" id="PTHR47691:SF3">
    <property type="entry name" value="HTH-TYPE TRANSCRIPTIONAL REGULATOR RV0890C-RELATED"/>
    <property type="match status" value="1"/>
</dbReference>
<evidence type="ECO:0000313" key="2">
    <source>
        <dbReference type="EMBL" id="PSK89898.1"/>
    </source>
</evidence>
<reference evidence="2 3" key="1">
    <citation type="submission" date="2018-03" db="EMBL/GenBank/DDBJ databases">
        <title>Genomic Encyclopedia of Archaeal and Bacterial Type Strains, Phase II (KMG-II): from individual species to whole genera.</title>
        <authorList>
            <person name="Goeker M."/>
        </authorList>
    </citation>
    <scope>NUCLEOTIDE SEQUENCE [LARGE SCALE GENOMIC DNA]</scope>
    <source>
        <strain evidence="2 3">DSM 45312</strain>
    </source>
</reference>
<organism evidence="2 3">
    <name type="scientific">Murinocardiopsis flavida</name>
    <dbReference type="NCBI Taxonomy" id="645275"/>
    <lineage>
        <taxon>Bacteria</taxon>
        <taxon>Bacillati</taxon>
        <taxon>Actinomycetota</taxon>
        <taxon>Actinomycetes</taxon>
        <taxon>Streptosporangiales</taxon>
        <taxon>Nocardiopsidaceae</taxon>
        <taxon>Murinocardiopsis</taxon>
    </lineage>
</organism>
<dbReference type="RefSeq" id="WP_106585965.1">
    <property type="nucleotide sequence ID" value="NZ_PYGA01000024.1"/>
</dbReference>
<comment type="caution">
    <text evidence="2">The sequence shown here is derived from an EMBL/GenBank/DDBJ whole genome shotgun (WGS) entry which is preliminary data.</text>
</comment>
<dbReference type="OrthoDB" id="5521887at2"/>
<dbReference type="Gene3D" id="1.25.40.10">
    <property type="entry name" value="Tetratricopeptide repeat domain"/>
    <property type="match status" value="1"/>
</dbReference>
<dbReference type="InterPro" id="IPR027417">
    <property type="entry name" value="P-loop_NTPase"/>
</dbReference>
<dbReference type="SUPFAM" id="SSF52540">
    <property type="entry name" value="P-loop containing nucleoside triphosphate hydrolases"/>
    <property type="match status" value="1"/>
</dbReference>
<dbReference type="PANTHER" id="PTHR47691">
    <property type="entry name" value="REGULATOR-RELATED"/>
    <property type="match status" value="1"/>
</dbReference>
<dbReference type="Gene3D" id="3.40.50.300">
    <property type="entry name" value="P-loop containing nucleotide triphosphate hydrolases"/>
    <property type="match status" value="1"/>
</dbReference>
<dbReference type="Proteomes" id="UP000240542">
    <property type="component" value="Unassembled WGS sequence"/>
</dbReference>
<keyword evidence="3" id="KW-1185">Reference proteome</keyword>
<dbReference type="InterPro" id="IPR019734">
    <property type="entry name" value="TPR_rpt"/>
</dbReference>
<accession>A0A2P8CY59</accession>
<evidence type="ECO:0000256" key="1">
    <source>
        <dbReference type="SAM" id="MobiDB-lite"/>
    </source>
</evidence>
<dbReference type="GO" id="GO:0043531">
    <property type="term" value="F:ADP binding"/>
    <property type="evidence" value="ECO:0007669"/>
    <property type="project" value="InterPro"/>
</dbReference>
<evidence type="ECO:0000313" key="3">
    <source>
        <dbReference type="Proteomes" id="UP000240542"/>
    </source>
</evidence>
<dbReference type="EMBL" id="PYGA01000024">
    <property type="protein sequence ID" value="PSK89898.1"/>
    <property type="molecule type" value="Genomic_DNA"/>
</dbReference>
<dbReference type="SMART" id="SM00028">
    <property type="entry name" value="TPR"/>
    <property type="match status" value="4"/>
</dbReference>
<name>A0A2P8CY59_9ACTN</name>
<dbReference type="SUPFAM" id="SSF48452">
    <property type="entry name" value="TPR-like"/>
    <property type="match status" value="1"/>
</dbReference>
<dbReference type="PRINTS" id="PR00364">
    <property type="entry name" value="DISEASERSIST"/>
</dbReference>
<feature type="region of interest" description="Disordered" evidence="1">
    <location>
        <begin position="1"/>
        <end position="23"/>
    </location>
</feature>
<dbReference type="AlphaFoldDB" id="A0A2P8CY59"/>